<proteinExistence type="inferred from homology"/>
<sequence length="148" mass="16372">MKVILIEDVKSLGKKGQMVNVSNGYARNMLFPKKLGVEATPKNINDLKLQKAHEDKVAKENLEAAKKFKEELETKQVTVSIKVGENGRTFGSVSTKEISEAAKAQLGYEIDKKKMQLANPIRELGTTMVPVKLHPQVTAELKVVVKEA</sequence>
<dbReference type="Gene3D" id="3.40.5.10">
    <property type="entry name" value="Ribosomal protein L9, N-terminal domain"/>
    <property type="match status" value="1"/>
</dbReference>
<dbReference type="Pfam" id="PF03948">
    <property type="entry name" value="Ribosomal_L9_C"/>
    <property type="match status" value="1"/>
</dbReference>
<dbReference type="SUPFAM" id="SSF55653">
    <property type="entry name" value="Ribosomal protein L9 C-domain"/>
    <property type="match status" value="1"/>
</dbReference>
<evidence type="ECO:0000256" key="3">
    <source>
        <dbReference type="ARBA" id="ARBA00022884"/>
    </source>
</evidence>
<accession>A0A2Z4U927</accession>
<dbReference type="GO" id="GO:1990904">
    <property type="term" value="C:ribonucleoprotein complex"/>
    <property type="evidence" value="ECO:0007669"/>
    <property type="project" value="UniProtKB-KW"/>
</dbReference>
<dbReference type="OrthoDB" id="9788336at2"/>
<dbReference type="NCBIfam" id="TIGR00158">
    <property type="entry name" value="L9"/>
    <property type="match status" value="1"/>
</dbReference>
<dbReference type="AlphaFoldDB" id="A0A2Z4U927"/>
<feature type="domain" description="Large ribosomal subunit protein bL9 C-terminal" evidence="9">
    <location>
        <begin position="63"/>
        <end position="146"/>
    </location>
</feature>
<evidence type="ECO:0000256" key="4">
    <source>
        <dbReference type="ARBA" id="ARBA00022980"/>
    </source>
</evidence>
<dbReference type="Pfam" id="PF01281">
    <property type="entry name" value="Ribosomal_L9_N"/>
    <property type="match status" value="1"/>
</dbReference>
<evidence type="ECO:0000313" key="11">
    <source>
        <dbReference type="Proteomes" id="UP000250003"/>
    </source>
</evidence>
<evidence type="ECO:0000256" key="5">
    <source>
        <dbReference type="ARBA" id="ARBA00023274"/>
    </source>
</evidence>
<feature type="domain" description="Ribosomal protein L9" evidence="8">
    <location>
        <begin position="1"/>
        <end position="47"/>
    </location>
</feature>
<dbReference type="InterPro" id="IPR020069">
    <property type="entry name" value="Ribosomal_bL9_C"/>
</dbReference>
<dbReference type="InterPro" id="IPR009027">
    <property type="entry name" value="Ribosomal_bL9/RNase_H1_N"/>
</dbReference>
<dbReference type="GO" id="GO:0006412">
    <property type="term" value="P:translation"/>
    <property type="evidence" value="ECO:0007669"/>
    <property type="project" value="UniProtKB-UniRule"/>
</dbReference>
<dbReference type="GO" id="GO:0019843">
    <property type="term" value="F:rRNA binding"/>
    <property type="evidence" value="ECO:0007669"/>
    <property type="project" value="UniProtKB-UniRule"/>
</dbReference>
<dbReference type="KEGG" id="blau:DQQ01_03560"/>
<comment type="similarity">
    <text evidence="1 7">Belongs to the bacterial ribosomal protein bL9 family.</text>
</comment>
<reference evidence="11" key="1">
    <citation type="submission" date="2018-06" db="EMBL/GenBank/DDBJ databases">
        <title>Description of Blautia argi sp. nov., a new anaerobic isolated from dog feces.</title>
        <authorList>
            <person name="Chang Y.-H."/>
            <person name="Paek J."/>
            <person name="Shin Y."/>
        </authorList>
    </citation>
    <scope>NUCLEOTIDE SEQUENCE [LARGE SCALE GENOMIC DNA]</scope>
    <source>
        <strain evidence="11">KCTC 15426</strain>
    </source>
</reference>
<dbReference type="InterPro" id="IPR000244">
    <property type="entry name" value="Ribosomal_bL9"/>
</dbReference>
<dbReference type="InterPro" id="IPR020594">
    <property type="entry name" value="Ribosomal_bL9_bac/chp"/>
</dbReference>
<dbReference type="InterPro" id="IPR020070">
    <property type="entry name" value="Ribosomal_bL9_N"/>
</dbReference>
<dbReference type="Proteomes" id="UP000250003">
    <property type="component" value="Chromosome"/>
</dbReference>
<dbReference type="InterPro" id="IPR036791">
    <property type="entry name" value="Ribosomal_bL9_C_sf"/>
</dbReference>
<dbReference type="GO" id="GO:0003735">
    <property type="term" value="F:structural constituent of ribosome"/>
    <property type="evidence" value="ECO:0007669"/>
    <property type="project" value="InterPro"/>
</dbReference>
<name>A0A2Z4U927_9FIRM</name>
<dbReference type="Gene3D" id="3.10.430.100">
    <property type="entry name" value="Ribosomal protein L9, C-terminal domain"/>
    <property type="match status" value="1"/>
</dbReference>
<keyword evidence="4 7" id="KW-0689">Ribosomal protein</keyword>
<protein>
    <recommendedName>
        <fullName evidence="6 7">Large ribosomal subunit protein bL9</fullName>
    </recommendedName>
</protein>
<dbReference type="PANTHER" id="PTHR21368">
    <property type="entry name" value="50S RIBOSOMAL PROTEIN L9"/>
    <property type="match status" value="1"/>
</dbReference>
<keyword evidence="5 7" id="KW-0687">Ribonucleoprotein</keyword>
<dbReference type="HAMAP" id="MF_00503">
    <property type="entry name" value="Ribosomal_bL9"/>
    <property type="match status" value="1"/>
</dbReference>
<dbReference type="SUPFAM" id="SSF55658">
    <property type="entry name" value="L9 N-domain-like"/>
    <property type="match status" value="1"/>
</dbReference>
<evidence type="ECO:0000313" key="10">
    <source>
        <dbReference type="EMBL" id="AWY97374.1"/>
    </source>
</evidence>
<dbReference type="EMBL" id="CP030280">
    <property type="protein sequence ID" value="AWY97374.1"/>
    <property type="molecule type" value="Genomic_DNA"/>
</dbReference>
<gene>
    <name evidence="7" type="primary">rplI</name>
    <name evidence="10" type="ORF">DQQ01_03560</name>
</gene>
<keyword evidence="2 7" id="KW-0699">rRNA-binding</keyword>
<keyword evidence="11" id="KW-1185">Reference proteome</keyword>
<evidence type="ECO:0000256" key="7">
    <source>
        <dbReference type="HAMAP-Rule" id="MF_00503"/>
    </source>
</evidence>
<dbReference type="InterPro" id="IPR036935">
    <property type="entry name" value="Ribosomal_bL9_N_sf"/>
</dbReference>
<evidence type="ECO:0000256" key="1">
    <source>
        <dbReference type="ARBA" id="ARBA00010605"/>
    </source>
</evidence>
<evidence type="ECO:0000256" key="6">
    <source>
        <dbReference type="ARBA" id="ARBA00035292"/>
    </source>
</evidence>
<evidence type="ECO:0000256" key="2">
    <source>
        <dbReference type="ARBA" id="ARBA00022730"/>
    </source>
</evidence>
<dbReference type="RefSeq" id="WP_111918455.1">
    <property type="nucleotide sequence ID" value="NZ_CAUWHR010000005.1"/>
</dbReference>
<evidence type="ECO:0000259" key="8">
    <source>
        <dbReference type="Pfam" id="PF01281"/>
    </source>
</evidence>
<keyword evidence="3 7" id="KW-0694">RNA-binding</keyword>
<evidence type="ECO:0000259" key="9">
    <source>
        <dbReference type="Pfam" id="PF03948"/>
    </source>
</evidence>
<comment type="function">
    <text evidence="7">Binds to the 23S rRNA.</text>
</comment>
<organism evidence="10 11">
    <name type="scientific">Blautia argi</name>
    <dbReference type="NCBI Taxonomy" id="1912897"/>
    <lineage>
        <taxon>Bacteria</taxon>
        <taxon>Bacillati</taxon>
        <taxon>Bacillota</taxon>
        <taxon>Clostridia</taxon>
        <taxon>Lachnospirales</taxon>
        <taxon>Lachnospiraceae</taxon>
        <taxon>Blautia</taxon>
    </lineage>
</organism>
<dbReference type="GO" id="GO:0005840">
    <property type="term" value="C:ribosome"/>
    <property type="evidence" value="ECO:0007669"/>
    <property type="project" value="UniProtKB-KW"/>
</dbReference>